<keyword evidence="4 9" id="KW-0547">Nucleotide-binding</keyword>
<evidence type="ECO:0000256" key="3">
    <source>
        <dbReference type="ARBA" id="ARBA00022723"/>
    </source>
</evidence>
<dbReference type="GO" id="GO:0005829">
    <property type="term" value="C:cytosol"/>
    <property type="evidence" value="ECO:0007669"/>
    <property type="project" value="TreeGrafter"/>
</dbReference>
<dbReference type="SUPFAM" id="SSF47323">
    <property type="entry name" value="Anticodon-binding domain of a subclass of class I aminoacyl-tRNA synthetases"/>
    <property type="match status" value="1"/>
</dbReference>
<dbReference type="Gene3D" id="1.20.120.1910">
    <property type="entry name" value="Cysteine-tRNA ligase, C-terminal anti-codon recognition domain"/>
    <property type="match status" value="1"/>
</dbReference>
<dbReference type="InterPro" id="IPR014729">
    <property type="entry name" value="Rossmann-like_a/b/a_fold"/>
</dbReference>
<comment type="subunit">
    <text evidence="1 9">Monomer.</text>
</comment>
<evidence type="ECO:0000313" key="12">
    <source>
        <dbReference type="Proteomes" id="UP000230760"/>
    </source>
</evidence>
<dbReference type="Pfam" id="PF01406">
    <property type="entry name" value="tRNA-synt_1e"/>
    <property type="match status" value="1"/>
</dbReference>
<organism evidence="11 12">
    <name type="scientific">Candidatus Nealsonbacteria bacterium CG_4_10_14_0_2_um_filter_38_17</name>
    <dbReference type="NCBI Taxonomy" id="1974680"/>
    <lineage>
        <taxon>Bacteria</taxon>
        <taxon>Candidatus Nealsoniibacteriota</taxon>
    </lineage>
</organism>
<protein>
    <recommendedName>
        <fullName evidence="9">Cysteine--tRNA ligase</fullName>
        <ecNumber evidence="9">6.1.1.16</ecNumber>
    </recommendedName>
    <alternativeName>
        <fullName evidence="9">Cysteinyl-tRNA synthetase</fullName>
        <shortName evidence="9">CysRS</shortName>
    </alternativeName>
</protein>
<dbReference type="AlphaFoldDB" id="A0A2M7UXF3"/>
<comment type="cofactor">
    <cofactor evidence="9">
        <name>Zn(2+)</name>
        <dbReference type="ChEBI" id="CHEBI:29105"/>
    </cofactor>
    <text evidence="9">Binds 1 zinc ion per subunit.</text>
</comment>
<comment type="similarity">
    <text evidence="9">Belongs to the class-I aminoacyl-tRNA synthetase family.</text>
</comment>
<feature type="binding site" evidence="9">
    <location>
        <position position="279"/>
    </location>
    <ligand>
        <name>ATP</name>
        <dbReference type="ChEBI" id="CHEBI:30616"/>
    </ligand>
</feature>
<reference evidence="12" key="1">
    <citation type="submission" date="2017-09" db="EMBL/GenBank/DDBJ databases">
        <title>Depth-based differentiation of microbial function through sediment-hosted aquifers and enrichment of novel symbionts in the deep terrestrial subsurface.</title>
        <authorList>
            <person name="Probst A.J."/>
            <person name="Ladd B."/>
            <person name="Jarett J.K."/>
            <person name="Geller-Mcgrath D.E."/>
            <person name="Sieber C.M.K."/>
            <person name="Emerson J.B."/>
            <person name="Anantharaman K."/>
            <person name="Thomas B.C."/>
            <person name="Malmstrom R."/>
            <person name="Stieglmeier M."/>
            <person name="Klingl A."/>
            <person name="Woyke T."/>
            <person name="Ryan C.M."/>
            <person name="Banfield J.F."/>
        </authorList>
    </citation>
    <scope>NUCLEOTIDE SEQUENCE [LARGE SCALE GENOMIC DNA]</scope>
</reference>
<dbReference type="InterPro" id="IPR032678">
    <property type="entry name" value="tRNA-synt_1_cat_dom"/>
</dbReference>
<dbReference type="NCBIfam" id="TIGR00435">
    <property type="entry name" value="cysS"/>
    <property type="match status" value="1"/>
</dbReference>
<keyword evidence="3 9" id="KW-0479">Metal-binding</keyword>
<dbReference type="InterPro" id="IPR024909">
    <property type="entry name" value="Cys-tRNA/MSH_ligase"/>
</dbReference>
<dbReference type="InterPro" id="IPR009080">
    <property type="entry name" value="tRNAsynth_Ia_anticodon-bd"/>
</dbReference>
<feature type="binding site" evidence="9">
    <location>
        <position position="248"/>
    </location>
    <ligand>
        <name>Zn(2+)</name>
        <dbReference type="ChEBI" id="CHEBI:29105"/>
    </ligand>
</feature>
<keyword evidence="9" id="KW-0963">Cytoplasm</keyword>
<comment type="caution">
    <text evidence="11">The sequence shown here is derived from an EMBL/GenBank/DDBJ whole genome shotgun (WGS) entry which is preliminary data.</text>
</comment>
<feature type="binding site" evidence="9">
    <location>
        <position position="27"/>
    </location>
    <ligand>
        <name>Zn(2+)</name>
        <dbReference type="ChEBI" id="CHEBI:29105"/>
    </ligand>
</feature>
<evidence type="ECO:0000256" key="1">
    <source>
        <dbReference type="ARBA" id="ARBA00011245"/>
    </source>
</evidence>
<dbReference type="InterPro" id="IPR015803">
    <property type="entry name" value="Cys-tRNA-ligase"/>
</dbReference>
<dbReference type="EMBL" id="PFPB01000062">
    <property type="protein sequence ID" value="PIZ88673.1"/>
    <property type="molecule type" value="Genomic_DNA"/>
</dbReference>
<evidence type="ECO:0000259" key="10">
    <source>
        <dbReference type="Pfam" id="PF01406"/>
    </source>
</evidence>
<dbReference type="GO" id="GO:0008270">
    <property type="term" value="F:zinc ion binding"/>
    <property type="evidence" value="ECO:0007669"/>
    <property type="project" value="UniProtKB-UniRule"/>
</dbReference>
<keyword evidence="7 9" id="KW-0648">Protein biosynthesis</keyword>
<feature type="domain" description="tRNA synthetases class I catalytic" evidence="10">
    <location>
        <begin position="14"/>
        <end position="323"/>
    </location>
</feature>
<keyword evidence="2 9" id="KW-0436">Ligase</keyword>
<keyword evidence="8 9" id="KW-0030">Aminoacyl-tRNA synthetase</keyword>
<dbReference type="GO" id="GO:0005524">
    <property type="term" value="F:ATP binding"/>
    <property type="evidence" value="ECO:0007669"/>
    <property type="project" value="UniProtKB-UniRule"/>
</dbReference>
<evidence type="ECO:0000256" key="4">
    <source>
        <dbReference type="ARBA" id="ARBA00022741"/>
    </source>
</evidence>
<evidence type="ECO:0000256" key="2">
    <source>
        <dbReference type="ARBA" id="ARBA00022598"/>
    </source>
</evidence>
<evidence type="ECO:0000256" key="9">
    <source>
        <dbReference type="HAMAP-Rule" id="MF_00041"/>
    </source>
</evidence>
<dbReference type="PANTHER" id="PTHR10890:SF3">
    <property type="entry name" value="CYSTEINE--TRNA LIGASE, CYTOPLASMIC"/>
    <property type="match status" value="1"/>
</dbReference>
<keyword evidence="5 9" id="KW-0862">Zinc</keyword>
<name>A0A2M7UXF3_9BACT</name>
<keyword evidence="6 9" id="KW-0067">ATP-binding</keyword>
<evidence type="ECO:0000256" key="5">
    <source>
        <dbReference type="ARBA" id="ARBA00022833"/>
    </source>
</evidence>
<evidence type="ECO:0000256" key="6">
    <source>
        <dbReference type="ARBA" id="ARBA00022840"/>
    </source>
</evidence>
<dbReference type="SUPFAM" id="SSF52374">
    <property type="entry name" value="Nucleotidylyl transferase"/>
    <property type="match status" value="1"/>
</dbReference>
<gene>
    <name evidence="9" type="primary">cysS</name>
    <name evidence="11" type="ORF">COX90_03365</name>
</gene>
<sequence>MKVYNTISRKKEILKPLKKGQIGIYTCGPTVYWFAHIGNLRSYIFEDLLKRVLEYNDYKVKHVMNITDVGHLTSDADAGEDKMEKGAKREGKTAWEIAEFYTKAFQNDLERLNIKQPDIWIKATDTIKEQIELIKLLEKKGFTYKIADGIYFDSSKLKTYGKLWPKKMKIKSGARVEMVKGKKNPTDFALWKFTPAGVKRQMEWESPWGVGFPGWHTECVVMSAEKLGVPFDIHCGGIDHILIHHTNEIAQAEAAFEKNLANYWMHGEFLTLESGKMAKSDGNILTVQTLIDKGLNPLAYRYLCLTTHYRSKLSFSWTAMEGSQNALNNLYKIILNLKKQKSKKQLNARILKEYQNKFLEFINNDLDIPKALALLWKAIKEKKINNKTKLEVAFDFDKVFGLNLGKIKVETIPTEIKEMANERKKYRQQKEWQKADEIRQKIESLGYFVEDTAEGPKIKIKINN</sequence>
<feature type="binding site" evidence="9">
    <location>
        <position position="219"/>
    </location>
    <ligand>
        <name>Zn(2+)</name>
        <dbReference type="ChEBI" id="CHEBI:29105"/>
    </ligand>
</feature>
<evidence type="ECO:0000256" key="8">
    <source>
        <dbReference type="ARBA" id="ARBA00023146"/>
    </source>
</evidence>
<dbReference type="PRINTS" id="PR00983">
    <property type="entry name" value="TRNASYNTHCYS"/>
</dbReference>
<dbReference type="EC" id="6.1.1.16" evidence="9"/>
<feature type="short sequence motif" description="'HIGH' region" evidence="9">
    <location>
        <begin position="29"/>
        <end position="39"/>
    </location>
</feature>
<dbReference type="Gene3D" id="3.40.50.620">
    <property type="entry name" value="HUPs"/>
    <property type="match status" value="1"/>
</dbReference>
<feature type="binding site" evidence="9">
    <location>
        <position position="244"/>
    </location>
    <ligand>
        <name>Zn(2+)</name>
        <dbReference type="ChEBI" id="CHEBI:29105"/>
    </ligand>
</feature>
<dbReference type="PANTHER" id="PTHR10890">
    <property type="entry name" value="CYSTEINYL-TRNA SYNTHETASE"/>
    <property type="match status" value="1"/>
</dbReference>
<dbReference type="CDD" id="cd00672">
    <property type="entry name" value="CysRS_core"/>
    <property type="match status" value="1"/>
</dbReference>
<comment type="subcellular location">
    <subcellularLocation>
        <location evidence="9">Cytoplasm</location>
    </subcellularLocation>
</comment>
<evidence type="ECO:0000256" key="7">
    <source>
        <dbReference type="ARBA" id="ARBA00022917"/>
    </source>
</evidence>
<dbReference type="HAMAP" id="MF_00041">
    <property type="entry name" value="Cys_tRNA_synth"/>
    <property type="match status" value="1"/>
</dbReference>
<comment type="catalytic activity">
    <reaction evidence="9">
        <text>tRNA(Cys) + L-cysteine + ATP = L-cysteinyl-tRNA(Cys) + AMP + diphosphate</text>
        <dbReference type="Rhea" id="RHEA:17773"/>
        <dbReference type="Rhea" id="RHEA-COMP:9661"/>
        <dbReference type="Rhea" id="RHEA-COMP:9679"/>
        <dbReference type="ChEBI" id="CHEBI:30616"/>
        <dbReference type="ChEBI" id="CHEBI:33019"/>
        <dbReference type="ChEBI" id="CHEBI:35235"/>
        <dbReference type="ChEBI" id="CHEBI:78442"/>
        <dbReference type="ChEBI" id="CHEBI:78517"/>
        <dbReference type="ChEBI" id="CHEBI:456215"/>
        <dbReference type="EC" id="6.1.1.16"/>
    </reaction>
</comment>
<feature type="short sequence motif" description="'KMSKS' region" evidence="9">
    <location>
        <begin position="276"/>
        <end position="280"/>
    </location>
</feature>
<evidence type="ECO:0000313" key="11">
    <source>
        <dbReference type="EMBL" id="PIZ88673.1"/>
    </source>
</evidence>
<proteinExistence type="inferred from homology"/>
<dbReference type="Proteomes" id="UP000230760">
    <property type="component" value="Unassembled WGS sequence"/>
</dbReference>
<dbReference type="GO" id="GO:0006423">
    <property type="term" value="P:cysteinyl-tRNA aminoacylation"/>
    <property type="evidence" value="ECO:0007669"/>
    <property type="project" value="UniProtKB-UniRule"/>
</dbReference>
<accession>A0A2M7UXF3</accession>
<dbReference type="GO" id="GO:0004817">
    <property type="term" value="F:cysteine-tRNA ligase activity"/>
    <property type="evidence" value="ECO:0007669"/>
    <property type="project" value="UniProtKB-UniRule"/>
</dbReference>